<sequence length="149" mass="17555">MSNVHFKDIDDTNEFKVRNIKLRSGQEKFIETVDECLNEANTYHEWHPVAIYYDEEIIGFAMYGSFGPNNDTWIDRIMIDEKYQGKGYGKIAMMKLINIISKEYGVNVIYLSITEENRTAYNLYESIGFEFMNERDLNNGELLFKYAIK</sequence>
<keyword evidence="1 5" id="KW-0808">Transferase</keyword>
<evidence type="ECO:0000313" key="6">
    <source>
        <dbReference type="Proteomes" id="UP000031876"/>
    </source>
</evidence>
<dbReference type="InterPro" id="IPR027455">
    <property type="entry name" value="Sper_AcTfrase_N"/>
</dbReference>
<feature type="domain" description="N-acetyltransferase" evidence="3">
    <location>
        <begin position="4"/>
        <end position="149"/>
    </location>
</feature>
<reference evidence="4 6" key="1">
    <citation type="journal article" date="2015" name="Genome Announc.">
        <title>Complete genome sequences for 35 biothreat assay-relevant bacillus species.</title>
        <authorList>
            <person name="Johnson S.L."/>
            <person name="Daligault H.E."/>
            <person name="Davenport K.W."/>
            <person name="Jaissle J."/>
            <person name="Frey K.G."/>
            <person name="Ladner J.T."/>
            <person name="Broomall S.M."/>
            <person name="Bishop-Lilly K.A."/>
            <person name="Bruce D.C."/>
            <person name="Gibbons H.S."/>
            <person name="Coyne S.R."/>
            <person name="Lo C.C."/>
            <person name="Meincke L."/>
            <person name="Munk A.C."/>
            <person name="Koroleva G.I."/>
            <person name="Rosenzweig C.N."/>
            <person name="Palacios G.F."/>
            <person name="Redden C.L."/>
            <person name="Minogue T.D."/>
            <person name="Chain P.S."/>
        </authorList>
    </citation>
    <scope>NUCLEOTIDE SEQUENCE [LARGE SCALE GENOMIC DNA]</scope>
    <source>
        <strain evidence="4 6">HD1011</strain>
    </source>
</reference>
<evidence type="ECO:0000256" key="2">
    <source>
        <dbReference type="ARBA" id="ARBA00023315"/>
    </source>
</evidence>
<keyword evidence="2" id="KW-0012">Acyltransferase</keyword>
<evidence type="ECO:0000313" key="7">
    <source>
        <dbReference type="Proteomes" id="UP000501107"/>
    </source>
</evidence>
<dbReference type="EMBL" id="CP009335">
    <property type="protein sequence ID" value="AJG77308.1"/>
    <property type="molecule type" value="Genomic_DNA"/>
</dbReference>
<protein>
    <submittedName>
        <fullName evidence="4">Acetyltransferase domain protein</fullName>
    </submittedName>
    <submittedName>
        <fullName evidence="5">GNAT family N-acetyltransferase</fullName>
    </submittedName>
</protein>
<dbReference type="EMBL" id="CP053980">
    <property type="protein sequence ID" value="QKH27923.1"/>
    <property type="molecule type" value="Genomic_DNA"/>
</dbReference>
<evidence type="ECO:0000313" key="4">
    <source>
        <dbReference type="EMBL" id="AJG77308.1"/>
    </source>
</evidence>
<reference evidence="5 7" key="2">
    <citation type="submission" date="2020-05" db="EMBL/GenBank/DDBJ databases">
        <title>FDA dAtabase for Regulatory Grade micrObial Sequences (FDA-ARGOS): Supporting development and validation of Infectious Disease Dx tests.</title>
        <authorList>
            <person name="Nelson B."/>
            <person name="Plummer A."/>
            <person name="Tallon L."/>
            <person name="Sadzewicz L."/>
            <person name="Zhao X."/>
            <person name="Vavikolanu K."/>
            <person name="Mehta A."/>
            <person name="Aluvathingal J."/>
            <person name="Nadendla S."/>
            <person name="Myers T."/>
            <person name="Yan Y."/>
            <person name="Sichtig H."/>
        </authorList>
    </citation>
    <scope>NUCLEOTIDE SEQUENCE [LARGE SCALE GENOMIC DNA]</scope>
    <source>
        <strain evidence="5 7">FDAARGOS_795</strain>
    </source>
</reference>
<dbReference type="AlphaFoldDB" id="A0A0B5NYR4"/>
<evidence type="ECO:0000313" key="5">
    <source>
        <dbReference type="EMBL" id="QKH27923.1"/>
    </source>
</evidence>
<proteinExistence type="predicted"/>
<evidence type="ECO:0000256" key="1">
    <source>
        <dbReference type="ARBA" id="ARBA00022679"/>
    </source>
</evidence>
<dbReference type="InterPro" id="IPR050680">
    <property type="entry name" value="YpeA/RimI_acetyltransf"/>
</dbReference>
<accession>A0A0B5NYR4</accession>
<dbReference type="Proteomes" id="UP000501107">
    <property type="component" value="Chromosome"/>
</dbReference>
<evidence type="ECO:0000259" key="3">
    <source>
        <dbReference type="PROSITE" id="PS51186"/>
    </source>
</evidence>
<dbReference type="KEGG" id="btw:BF38_4356"/>
<dbReference type="Proteomes" id="UP000031876">
    <property type="component" value="Chromosome"/>
</dbReference>
<dbReference type="RefSeq" id="WP_000072996.1">
    <property type="nucleotide sequence ID" value="NZ_CP009335.1"/>
</dbReference>
<gene>
    <name evidence="4" type="ORF">BF38_4356</name>
    <name evidence="5" type="ORF">FOC89_29530</name>
</gene>
<dbReference type="InterPro" id="IPR000182">
    <property type="entry name" value="GNAT_dom"/>
</dbReference>
<dbReference type="Gene3D" id="1.10.287.900">
    <property type="entry name" value="The crystal structure of the spermine/spermidine acetyltransferase from enterococcus faecali"/>
    <property type="match status" value="1"/>
</dbReference>
<dbReference type="InterPro" id="IPR016181">
    <property type="entry name" value="Acyl_CoA_acyltransferase"/>
</dbReference>
<name>A0A0B5NYR4_BACTU</name>
<dbReference type="CDD" id="cd04301">
    <property type="entry name" value="NAT_SF"/>
    <property type="match status" value="1"/>
</dbReference>
<dbReference type="Pfam" id="PF00583">
    <property type="entry name" value="Acetyltransf_1"/>
    <property type="match status" value="1"/>
</dbReference>
<dbReference type="Gene3D" id="3.40.630.30">
    <property type="match status" value="1"/>
</dbReference>
<organism evidence="5 7">
    <name type="scientific">Bacillus thuringiensis</name>
    <dbReference type="NCBI Taxonomy" id="1428"/>
    <lineage>
        <taxon>Bacteria</taxon>
        <taxon>Bacillati</taxon>
        <taxon>Bacillota</taxon>
        <taxon>Bacilli</taxon>
        <taxon>Bacillales</taxon>
        <taxon>Bacillaceae</taxon>
        <taxon>Bacillus</taxon>
        <taxon>Bacillus cereus group</taxon>
    </lineage>
</organism>
<dbReference type="GO" id="GO:0016747">
    <property type="term" value="F:acyltransferase activity, transferring groups other than amino-acyl groups"/>
    <property type="evidence" value="ECO:0007669"/>
    <property type="project" value="InterPro"/>
</dbReference>
<dbReference type="PANTHER" id="PTHR43420:SF47">
    <property type="entry name" value="N-ACETYLTRANSFERASE DOMAIN-CONTAINING PROTEIN"/>
    <property type="match status" value="1"/>
</dbReference>
<dbReference type="PANTHER" id="PTHR43420">
    <property type="entry name" value="ACETYLTRANSFERASE"/>
    <property type="match status" value="1"/>
</dbReference>
<dbReference type="SUPFAM" id="SSF55729">
    <property type="entry name" value="Acyl-CoA N-acyltransferases (Nat)"/>
    <property type="match status" value="1"/>
</dbReference>
<dbReference type="PROSITE" id="PS51186">
    <property type="entry name" value="GNAT"/>
    <property type="match status" value="1"/>
</dbReference>